<dbReference type="EMBL" id="MLJW01000158">
    <property type="protein sequence ID" value="OIQ95891.1"/>
    <property type="molecule type" value="Genomic_DNA"/>
</dbReference>
<dbReference type="SUPFAM" id="SSF103088">
    <property type="entry name" value="OmpA-like"/>
    <property type="match status" value="1"/>
</dbReference>
<dbReference type="PANTHER" id="PTHR30329:SF21">
    <property type="entry name" value="LIPOPROTEIN YIAD-RELATED"/>
    <property type="match status" value="1"/>
</dbReference>
<comment type="caution">
    <text evidence="8">The sequence shown here is derived from an EMBL/GenBank/DDBJ whole genome shotgun (WGS) entry which is preliminary data.</text>
</comment>
<proteinExistence type="inferred from homology"/>
<keyword evidence="6" id="KW-0472">Membrane</keyword>
<dbReference type="PROSITE" id="PS51123">
    <property type="entry name" value="OMPA_2"/>
    <property type="match status" value="1"/>
</dbReference>
<keyword evidence="4" id="KW-0812">Transmembrane</keyword>
<evidence type="ECO:0000256" key="6">
    <source>
        <dbReference type="ARBA" id="ARBA00023136"/>
    </source>
</evidence>
<dbReference type="Pfam" id="PF00691">
    <property type="entry name" value="OmpA"/>
    <property type="match status" value="1"/>
</dbReference>
<dbReference type="PANTHER" id="PTHR30329">
    <property type="entry name" value="STATOR ELEMENT OF FLAGELLAR MOTOR COMPLEX"/>
    <property type="match status" value="1"/>
</dbReference>
<feature type="domain" description="OmpA-like" evidence="7">
    <location>
        <begin position="92"/>
        <end position="220"/>
    </location>
</feature>
<gene>
    <name evidence="8" type="primary">motB_15</name>
    <name evidence="8" type="ORF">GALL_221370</name>
</gene>
<comment type="similarity">
    <text evidence="2">Belongs to the MotB family.</text>
</comment>
<dbReference type="Gene3D" id="3.30.1330.60">
    <property type="entry name" value="OmpA-like domain"/>
    <property type="match status" value="1"/>
</dbReference>
<evidence type="ECO:0000256" key="1">
    <source>
        <dbReference type="ARBA" id="ARBA00004162"/>
    </source>
</evidence>
<keyword evidence="5" id="KW-1133">Transmembrane helix</keyword>
<evidence type="ECO:0000256" key="3">
    <source>
        <dbReference type="ARBA" id="ARBA00022475"/>
    </source>
</evidence>
<name>A0A1J5S297_9ZZZZ</name>
<evidence type="ECO:0000313" key="8">
    <source>
        <dbReference type="EMBL" id="OIQ95891.1"/>
    </source>
</evidence>
<protein>
    <submittedName>
        <fullName evidence="8">Motility protein B</fullName>
    </submittedName>
</protein>
<evidence type="ECO:0000256" key="2">
    <source>
        <dbReference type="ARBA" id="ARBA00008914"/>
    </source>
</evidence>
<dbReference type="GO" id="GO:0005886">
    <property type="term" value="C:plasma membrane"/>
    <property type="evidence" value="ECO:0007669"/>
    <property type="project" value="UniProtKB-SubCell"/>
</dbReference>
<dbReference type="CDD" id="cd07185">
    <property type="entry name" value="OmpA_C-like"/>
    <property type="match status" value="1"/>
</dbReference>
<dbReference type="AlphaFoldDB" id="A0A1J5S297"/>
<reference evidence="8" key="1">
    <citation type="submission" date="2016-10" db="EMBL/GenBank/DDBJ databases">
        <title>Sequence of Gallionella enrichment culture.</title>
        <authorList>
            <person name="Poehlein A."/>
            <person name="Muehling M."/>
            <person name="Daniel R."/>
        </authorList>
    </citation>
    <scope>NUCLEOTIDE SEQUENCE</scope>
</reference>
<sequence length="220" mass="24506">MGSRWNLNRREEREDWLMSYADMLTLLLAFFVLLLSMSKIDVSRYETVGSGLAKELGKHESDQPLQTLHTKLGELLKGLKLNDTQISLGNDNRGLVLELDGATFFDPRSASLKADELPPLVKMAALLNSRRYSAFQVEVEGHTDDTPISTPQFPSNWELSAARASAVVRLFIAHGLNPTRLTAAGMADTRPKVPNHDAEGRPLPINQAINRRVTIHIIPR</sequence>
<evidence type="ECO:0000256" key="4">
    <source>
        <dbReference type="ARBA" id="ARBA00022692"/>
    </source>
</evidence>
<accession>A0A1J5S297</accession>
<dbReference type="InterPro" id="IPR036737">
    <property type="entry name" value="OmpA-like_sf"/>
</dbReference>
<dbReference type="InterPro" id="IPR050330">
    <property type="entry name" value="Bact_OuterMem_StrucFunc"/>
</dbReference>
<evidence type="ECO:0000256" key="5">
    <source>
        <dbReference type="ARBA" id="ARBA00022989"/>
    </source>
</evidence>
<dbReference type="Pfam" id="PF13677">
    <property type="entry name" value="MotB_plug"/>
    <property type="match status" value="1"/>
</dbReference>
<comment type="subcellular location">
    <subcellularLocation>
        <location evidence="1">Cell membrane</location>
        <topology evidence="1">Single-pass membrane protein</topology>
    </subcellularLocation>
</comment>
<keyword evidence="3" id="KW-1003">Cell membrane</keyword>
<dbReference type="InterPro" id="IPR006665">
    <property type="entry name" value="OmpA-like"/>
</dbReference>
<dbReference type="InterPro" id="IPR025713">
    <property type="entry name" value="MotB-like_N_dom"/>
</dbReference>
<organism evidence="8">
    <name type="scientific">mine drainage metagenome</name>
    <dbReference type="NCBI Taxonomy" id="410659"/>
    <lineage>
        <taxon>unclassified sequences</taxon>
        <taxon>metagenomes</taxon>
        <taxon>ecological metagenomes</taxon>
    </lineage>
</organism>
<evidence type="ECO:0000259" key="7">
    <source>
        <dbReference type="PROSITE" id="PS51123"/>
    </source>
</evidence>